<sequence length="182" mass="19256">MAQAGSRPGAGPTRRTARWERYRVTHPFSARDQAGLCGAIAGVVGLAVLLGWALDMKGGVVIVAALPFIVSWYENRRTAFQFDAAGARFGTVPLPWSDITQLVVATPEGGAHTLIGARLRPGASLPAGGTLLAHDPEMPAPIHVAVPRAKFDLRKMVTKARKYAPAHLRIVVADPSGEHVAA</sequence>
<proteinExistence type="predicted"/>
<keyword evidence="3" id="KW-1185">Reference proteome</keyword>
<reference evidence="2 3" key="1">
    <citation type="submission" date="2024-10" db="EMBL/GenBank/DDBJ databases">
        <title>The Natural Products Discovery Center: Release of the First 8490 Sequenced Strains for Exploring Actinobacteria Biosynthetic Diversity.</title>
        <authorList>
            <person name="Kalkreuter E."/>
            <person name="Kautsar S.A."/>
            <person name="Yang D."/>
            <person name="Bader C.D."/>
            <person name="Teijaro C.N."/>
            <person name="Fluegel L."/>
            <person name="Davis C.M."/>
            <person name="Simpson J.R."/>
            <person name="Lauterbach L."/>
            <person name="Steele A.D."/>
            <person name="Gui C."/>
            <person name="Meng S."/>
            <person name="Li G."/>
            <person name="Viehrig K."/>
            <person name="Ye F."/>
            <person name="Su P."/>
            <person name="Kiefer A.F."/>
            <person name="Nichols A."/>
            <person name="Cepeda A.J."/>
            <person name="Yan W."/>
            <person name="Fan B."/>
            <person name="Jiang Y."/>
            <person name="Adhikari A."/>
            <person name="Zheng C.-J."/>
            <person name="Schuster L."/>
            <person name="Cowan T.M."/>
            <person name="Smanski M.J."/>
            <person name="Chevrette M.G."/>
            <person name="De Carvalho L.P.S."/>
            <person name="Shen B."/>
        </authorList>
    </citation>
    <scope>NUCLEOTIDE SEQUENCE [LARGE SCALE GENOMIC DNA]</scope>
    <source>
        <strain evidence="2 3">NPDC020602</strain>
    </source>
</reference>
<dbReference type="EMBL" id="JBIRUI010000024">
    <property type="protein sequence ID" value="MFI1718610.1"/>
    <property type="molecule type" value="Genomic_DNA"/>
</dbReference>
<evidence type="ECO:0000313" key="2">
    <source>
        <dbReference type="EMBL" id="MFI1718610.1"/>
    </source>
</evidence>
<accession>A0ABW7UG62</accession>
<name>A0ABW7UG62_9ACTN</name>
<gene>
    <name evidence="2" type="ORF">ACH407_34265</name>
</gene>
<keyword evidence="1" id="KW-0812">Transmembrane</keyword>
<protein>
    <recommendedName>
        <fullName evidence="4">Integral membrane protein</fullName>
    </recommendedName>
</protein>
<evidence type="ECO:0000313" key="3">
    <source>
        <dbReference type="Proteomes" id="UP001611339"/>
    </source>
</evidence>
<keyword evidence="1" id="KW-0472">Membrane</keyword>
<dbReference type="RefSeq" id="WP_398713255.1">
    <property type="nucleotide sequence ID" value="NZ_JBIRUI010000024.1"/>
</dbReference>
<evidence type="ECO:0000256" key="1">
    <source>
        <dbReference type="SAM" id="Phobius"/>
    </source>
</evidence>
<comment type="caution">
    <text evidence="2">The sequence shown here is derived from an EMBL/GenBank/DDBJ whole genome shotgun (WGS) entry which is preliminary data.</text>
</comment>
<feature type="transmembrane region" description="Helical" evidence="1">
    <location>
        <begin position="33"/>
        <end position="52"/>
    </location>
</feature>
<organism evidence="2 3">
    <name type="scientific">Streptomyces litmocidini</name>
    <dbReference type="NCBI Taxonomy" id="67318"/>
    <lineage>
        <taxon>Bacteria</taxon>
        <taxon>Bacillati</taxon>
        <taxon>Actinomycetota</taxon>
        <taxon>Actinomycetes</taxon>
        <taxon>Kitasatosporales</taxon>
        <taxon>Streptomycetaceae</taxon>
        <taxon>Streptomyces</taxon>
    </lineage>
</organism>
<keyword evidence="1" id="KW-1133">Transmembrane helix</keyword>
<dbReference type="Proteomes" id="UP001611339">
    <property type="component" value="Unassembled WGS sequence"/>
</dbReference>
<evidence type="ECO:0008006" key="4">
    <source>
        <dbReference type="Google" id="ProtNLM"/>
    </source>
</evidence>
<feature type="transmembrane region" description="Helical" evidence="1">
    <location>
        <begin position="58"/>
        <end position="73"/>
    </location>
</feature>